<feature type="non-terminal residue" evidence="2">
    <location>
        <position position="1"/>
    </location>
</feature>
<dbReference type="AlphaFoldDB" id="A0A392R558"/>
<organism evidence="2 3">
    <name type="scientific">Trifolium medium</name>
    <dbReference type="NCBI Taxonomy" id="97028"/>
    <lineage>
        <taxon>Eukaryota</taxon>
        <taxon>Viridiplantae</taxon>
        <taxon>Streptophyta</taxon>
        <taxon>Embryophyta</taxon>
        <taxon>Tracheophyta</taxon>
        <taxon>Spermatophyta</taxon>
        <taxon>Magnoliopsida</taxon>
        <taxon>eudicotyledons</taxon>
        <taxon>Gunneridae</taxon>
        <taxon>Pentapetalae</taxon>
        <taxon>rosids</taxon>
        <taxon>fabids</taxon>
        <taxon>Fabales</taxon>
        <taxon>Fabaceae</taxon>
        <taxon>Papilionoideae</taxon>
        <taxon>50 kb inversion clade</taxon>
        <taxon>NPAAA clade</taxon>
        <taxon>Hologalegina</taxon>
        <taxon>IRL clade</taxon>
        <taxon>Trifolieae</taxon>
        <taxon>Trifolium</taxon>
    </lineage>
</organism>
<feature type="region of interest" description="Disordered" evidence="1">
    <location>
        <begin position="1"/>
        <end position="80"/>
    </location>
</feature>
<protein>
    <submittedName>
        <fullName evidence="2">Uncharacterized protein</fullName>
    </submittedName>
</protein>
<feature type="region of interest" description="Disordered" evidence="1">
    <location>
        <begin position="95"/>
        <end position="157"/>
    </location>
</feature>
<feature type="non-terminal residue" evidence="2">
    <location>
        <position position="157"/>
    </location>
</feature>
<evidence type="ECO:0000313" key="3">
    <source>
        <dbReference type="Proteomes" id="UP000265520"/>
    </source>
</evidence>
<keyword evidence="3" id="KW-1185">Reference proteome</keyword>
<feature type="compositionally biased region" description="Polar residues" evidence="1">
    <location>
        <begin position="10"/>
        <end position="21"/>
    </location>
</feature>
<proteinExistence type="predicted"/>
<feature type="compositionally biased region" description="Acidic residues" evidence="1">
    <location>
        <begin position="47"/>
        <end position="58"/>
    </location>
</feature>
<reference evidence="2 3" key="1">
    <citation type="journal article" date="2018" name="Front. Plant Sci.">
        <title>Red Clover (Trifolium pratense) and Zigzag Clover (T. medium) - A Picture of Genomic Similarities and Differences.</title>
        <authorList>
            <person name="Dluhosova J."/>
            <person name="Istvanek J."/>
            <person name="Nedelnik J."/>
            <person name="Repkova J."/>
        </authorList>
    </citation>
    <scope>NUCLEOTIDE SEQUENCE [LARGE SCALE GENOMIC DNA]</scope>
    <source>
        <strain evidence="3">cv. 10/8</strain>
        <tissue evidence="2">Leaf</tissue>
    </source>
</reference>
<evidence type="ECO:0000256" key="1">
    <source>
        <dbReference type="SAM" id="MobiDB-lite"/>
    </source>
</evidence>
<feature type="compositionally biased region" description="Basic residues" evidence="1">
    <location>
        <begin position="28"/>
        <end position="42"/>
    </location>
</feature>
<accession>A0A392R558</accession>
<name>A0A392R558_9FABA</name>
<dbReference type="EMBL" id="LXQA010183319">
    <property type="protein sequence ID" value="MCI30930.1"/>
    <property type="molecule type" value="Genomic_DNA"/>
</dbReference>
<comment type="caution">
    <text evidence="2">The sequence shown here is derived from an EMBL/GenBank/DDBJ whole genome shotgun (WGS) entry which is preliminary data.</text>
</comment>
<dbReference type="Proteomes" id="UP000265520">
    <property type="component" value="Unassembled WGS sequence"/>
</dbReference>
<sequence length="157" mass="17294">SASGVGASEVRTSGNVATSVSNKEKIPKKQRTQKKKATKIVRKWVIQEEDEEETDEESLQCKRKRAESGKVQPEPKRMHTEAETCNSHFLKDNVTNSQAQTPPITSPVKQPLSETNDDIDPSLLKPINIVHPPQTSDLPPITTESDLDTVAEGIKIA</sequence>
<evidence type="ECO:0000313" key="2">
    <source>
        <dbReference type="EMBL" id="MCI30930.1"/>
    </source>
</evidence>